<dbReference type="EMBL" id="BAAAUT010000055">
    <property type="protein sequence ID" value="GAA3157078.1"/>
    <property type="molecule type" value="Genomic_DNA"/>
</dbReference>
<keyword evidence="2" id="KW-0012">Acyltransferase</keyword>
<organism evidence="4 5">
    <name type="scientific">Planomonospora alba</name>
    <dbReference type="NCBI Taxonomy" id="161354"/>
    <lineage>
        <taxon>Bacteria</taxon>
        <taxon>Bacillati</taxon>
        <taxon>Actinomycetota</taxon>
        <taxon>Actinomycetes</taxon>
        <taxon>Streptosporangiales</taxon>
        <taxon>Streptosporangiaceae</taxon>
        <taxon>Planomonospora</taxon>
    </lineage>
</organism>
<evidence type="ECO:0000259" key="3">
    <source>
        <dbReference type="PROSITE" id="PS51186"/>
    </source>
</evidence>
<keyword evidence="5" id="KW-1185">Reference proteome</keyword>
<gene>
    <name evidence="4" type="ORF">GCM10010466_54950</name>
</gene>
<accession>A0ABP6NSI4</accession>
<reference evidence="5" key="1">
    <citation type="journal article" date="2019" name="Int. J. Syst. Evol. Microbiol.">
        <title>The Global Catalogue of Microorganisms (GCM) 10K type strain sequencing project: providing services to taxonomists for standard genome sequencing and annotation.</title>
        <authorList>
            <consortium name="The Broad Institute Genomics Platform"/>
            <consortium name="The Broad Institute Genome Sequencing Center for Infectious Disease"/>
            <person name="Wu L."/>
            <person name="Ma J."/>
        </authorList>
    </citation>
    <scope>NUCLEOTIDE SEQUENCE [LARGE SCALE GENOMIC DNA]</scope>
    <source>
        <strain evidence="5">JCM 9373</strain>
    </source>
</reference>
<evidence type="ECO:0000313" key="4">
    <source>
        <dbReference type="EMBL" id="GAA3157078.1"/>
    </source>
</evidence>
<protein>
    <submittedName>
        <fullName evidence="4">GNAT family N-acetyltransferase</fullName>
    </submittedName>
</protein>
<dbReference type="SUPFAM" id="SSF55729">
    <property type="entry name" value="Acyl-CoA N-acyltransferases (Nat)"/>
    <property type="match status" value="1"/>
</dbReference>
<dbReference type="RefSeq" id="WP_344864445.1">
    <property type="nucleotide sequence ID" value="NZ_BAAAUT010000055.1"/>
</dbReference>
<dbReference type="InterPro" id="IPR016181">
    <property type="entry name" value="Acyl_CoA_acyltransferase"/>
</dbReference>
<dbReference type="CDD" id="cd04301">
    <property type="entry name" value="NAT_SF"/>
    <property type="match status" value="1"/>
</dbReference>
<feature type="domain" description="N-acetyltransferase" evidence="3">
    <location>
        <begin position="1"/>
        <end position="156"/>
    </location>
</feature>
<comment type="caution">
    <text evidence="4">The sequence shown here is derived from an EMBL/GenBank/DDBJ whole genome shotgun (WGS) entry which is preliminary data.</text>
</comment>
<evidence type="ECO:0000256" key="2">
    <source>
        <dbReference type="ARBA" id="ARBA00023315"/>
    </source>
</evidence>
<dbReference type="Gene3D" id="3.40.630.30">
    <property type="match status" value="1"/>
</dbReference>
<sequence length="158" mass="17878">MIRPATPEDVPAVIDMIRGLAEYEKALDQVEATPERLHEHLFGPAPALFCHIAAEGERIAGFALWFLSYSTWQGRHGIYLEDLFVRPEHRGAGHGKALLAELARICVARGYGRFEWSVLDWNSPTIEFYRSIGAREVEGWDRYRLTGPALEALARTSR</sequence>
<dbReference type="Pfam" id="PF00583">
    <property type="entry name" value="Acetyltransf_1"/>
    <property type="match status" value="1"/>
</dbReference>
<evidence type="ECO:0000256" key="1">
    <source>
        <dbReference type="ARBA" id="ARBA00022679"/>
    </source>
</evidence>
<dbReference type="PROSITE" id="PS51186">
    <property type="entry name" value="GNAT"/>
    <property type="match status" value="1"/>
</dbReference>
<proteinExistence type="predicted"/>
<dbReference type="PANTHER" id="PTHR10545">
    <property type="entry name" value="DIAMINE N-ACETYLTRANSFERASE"/>
    <property type="match status" value="1"/>
</dbReference>
<dbReference type="PANTHER" id="PTHR10545:SF29">
    <property type="entry name" value="GH14572P-RELATED"/>
    <property type="match status" value="1"/>
</dbReference>
<dbReference type="InterPro" id="IPR051016">
    <property type="entry name" value="Diverse_Substrate_AcTransf"/>
</dbReference>
<evidence type="ECO:0000313" key="5">
    <source>
        <dbReference type="Proteomes" id="UP001500320"/>
    </source>
</evidence>
<keyword evidence="1" id="KW-0808">Transferase</keyword>
<dbReference type="InterPro" id="IPR000182">
    <property type="entry name" value="GNAT_dom"/>
</dbReference>
<name>A0ABP6NSI4_9ACTN</name>
<dbReference type="Proteomes" id="UP001500320">
    <property type="component" value="Unassembled WGS sequence"/>
</dbReference>